<evidence type="ECO:0000256" key="2">
    <source>
        <dbReference type="ARBA" id="ARBA00022729"/>
    </source>
</evidence>
<keyword evidence="1 4" id="KW-0813">Transport</keyword>
<dbReference type="InterPro" id="IPR052037">
    <property type="entry name" value="LPS_export_LptA"/>
</dbReference>
<dbReference type="PANTHER" id="PTHR36504:SF1">
    <property type="entry name" value="LIPOPOLYSACCHARIDE EXPORT SYSTEM PROTEIN LPTA"/>
    <property type="match status" value="1"/>
</dbReference>
<dbReference type="Gene3D" id="2.60.450.10">
    <property type="entry name" value="Lipopolysaccharide (LPS) transport protein A like domain"/>
    <property type="match status" value="1"/>
</dbReference>
<dbReference type="PANTHER" id="PTHR36504">
    <property type="entry name" value="LIPOPOLYSACCHARIDE EXPORT SYSTEM PROTEIN LPTA"/>
    <property type="match status" value="1"/>
</dbReference>
<keyword evidence="8" id="KW-1185">Reference proteome</keyword>
<protein>
    <recommendedName>
        <fullName evidence="4">Lipopolysaccharide export system protein LptA</fullName>
    </recommendedName>
</protein>
<reference evidence="7 8" key="1">
    <citation type="submission" date="2021-02" db="EMBL/GenBank/DDBJ databases">
        <title>Lysobacter arenosi sp. nov., isolated from soil of gangwondo yeongwol, south Korea.</title>
        <authorList>
            <person name="Kim K.R."/>
            <person name="Kim K.H."/>
            <person name="Jeon C.O."/>
        </authorList>
    </citation>
    <scope>NUCLEOTIDE SEQUENCE [LARGE SCALE GENOMIC DNA]</scope>
    <source>
        <strain evidence="7 8">R7</strain>
    </source>
</reference>
<feature type="compositionally biased region" description="Low complexity" evidence="5">
    <location>
        <begin position="1"/>
        <end position="10"/>
    </location>
</feature>
<dbReference type="EMBL" id="CP071517">
    <property type="protein sequence ID" value="QSX76633.1"/>
    <property type="molecule type" value="Genomic_DNA"/>
</dbReference>
<dbReference type="Pfam" id="PF03968">
    <property type="entry name" value="LptD_N"/>
    <property type="match status" value="1"/>
</dbReference>
<gene>
    <name evidence="4 7" type="primary">lptA</name>
    <name evidence="7" type="ORF">HIV01_000215</name>
</gene>
<evidence type="ECO:0000256" key="1">
    <source>
        <dbReference type="ARBA" id="ARBA00022448"/>
    </source>
</evidence>
<sequence length="155" mass="16058">MALAPAAALARTSDRSKPMDIDAGSSDYSMDDSRPTTLSGGVIITQGTLDIRSNQAVIHSSGGDPVRAVLTGSPVKLKQELDDGKAMDAVASKVDYDLKSEIVVFTGGVNIRQPSGSIAGERVIYNMKTGQVQGGGEDAGRVKIRILPKNSQGGG</sequence>
<dbReference type="InterPro" id="IPR005653">
    <property type="entry name" value="OstA-like_N"/>
</dbReference>
<evidence type="ECO:0000313" key="8">
    <source>
        <dbReference type="Proteomes" id="UP000663400"/>
    </source>
</evidence>
<evidence type="ECO:0000313" key="7">
    <source>
        <dbReference type="EMBL" id="QSX76633.1"/>
    </source>
</evidence>
<evidence type="ECO:0000256" key="3">
    <source>
        <dbReference type="ARBA" id="ARBA00022764"/>
    </source>
</evidence>
<dbReference type="NCBIfam" id="TIGR03002">
    <property type="entry name" value="outer_YhbN_LptA"/>
    <property type="match status" value="1"/>
</dbReference>
<evidence type="ECO:0000259" key="6">
    <source>
        <dbReference type="Pfam" id="PF03968"/>
    </source>
</evidence>
<comment type="subunit">
    <text evidence="4">Component of the lipopolysaccharide transport and assembly complex.</text>
</comment>
<organism evidence="7 8">
    <name type="scientific">Lysobacter arenosi</name>
    <dbReference type="NCBI Taxonomy" id="2795387"/>
    <lineage>
        <taxon>Bacteria</taxon>
        <taxon>Pseudomonadati</taxon>
        <taxon>Pseudomonadota</taxon>
        <taxon>Gammaproteobacteria</taxon>
        <taxon>Lysobacterales</taxon>
        <taxon>Lysobacteraceae</taxon>
        <taxon>Lysobacter</taxon>
    </lineage>
</organism>
<feature type="region of interest" description="Disordered" evidence="5">
    <location>
        <begin position="1"/>
        <end position="34"/>
    </location>
</feature>
<dbReference type="HAMAP" id="MF_01914">
    <property type="entry name" value="LPS_assembly_LptA"/>
    <property type="match status" value="1"/>
</dbReference>
<accession>A0ABX7RGI3</accession>
<comment type="subcellular location">
    <subcellularLocation>
        <location evidence="4">Periplasm</location>
    </subcellularLocation>
</comment>
<name>A0ABX7RGI3_9GAMM</name>
<comment type="function">
    <text evidence="4">Involved in the assembly of lipopolysaccharide (LPS). Required for the translocation of LPS from the inner membrane to the outer membrane. May form a bridge between the inner membrane and the outer membrane, via interactions with LptC and LptD, thereby facilitating LPS transfer across the periplasm.</text>
</comment>
<keyword evidence="2" id="KW-0732">Signal</keyword>
<dbReference type="InterPro" id="IPR014340">
    <property type="entry name" value="LptA"/>
</dbReference>
<proteinExistence type="inferred from homology"/>
<feature type="domain" description="Organic solvent tolerance-like N-terminal" evidence="6">
    <location>
        <begin position="21"/>
        <end position="130"/>
    </location>
</feature>
<dbReference type="Proteomes" id="UP000663400">
    <property type="component" value="Chromosome"/>
</dbReference>
<evidence type="ECO:0000256" key="4">
    <source>
        <dbReference type="HAMAP-Rule" id="MF_01914"/>
    </source>
</evidence>
<evidence type="ECO:0000256" key="5">
    <source>
        <dbReference type="SAM" id="MobiDB-lite"/>
    </source>
</evidence>
<keyword evidence="3 4" id="KW-0574">Periplasm</keyword>
<comment type="similarity">
    <text evidence="4">Belongs to the LptA family.</text>
</comment>